<sequence length="1104" mass="124559">SLYVLLFIALLNPTSRIVTISNVTPSLFDQLHREHGETLSCPCSTITIPYSTFVTNMVSFHPVCSSVFVSREWIEGFYLPAANSYLLADFRTTAFSQFELLAALCSISNDIVSKALLDIQNNQLVTVELFEEKDIQLQVKAMVELVNATAYVQVTTFLQLVQMMYRSNTLVSAFGTNAVVQIGFFAVFITSTYHVDPNNNGKLEVYALSCTETIMVTPAVFYAQPLDTNVVDHTYYPVYYIAGSSYTDISASVDGFFGGCFPLDSVLASTLDCSILCLLLFNSLKSQTITIIEKNPSLTKYNQLQILYPDTLTCPCANTTMPYETFVSLSPVFHQLCSSDLISESWILLLSNSGPLDVVGSSWISKAAQYFGLLSRICQLANLTATDNIRDFFARTFVTSYVLIETDFNIQVNATVKQLTESIVISFNLFNIMTRLFIQADQPIIVSQNSQVILNYINTTAGTNNSQALQFAFRFNTITKNQSEKIICRCVADPNCQGPISFAIETTIGILRLPGIHFGTLSSDYVAPGLINACYTIDFVLLSTLQCFYTNSDCMNQLLHYINKNYSSLVNDSNLYAHALIYNQTSTRFPPNTSVSSIVEEMMIEQWNTSLSFSDYYEACAPTYCTYTQIKHTETFSELLVTLISTVGGLVMALRLITFQLVKIIFGLFQKKPKKQQQVRRKLLDRFKVLLSKLITFLSIKVLNLNIFPARIFGSKIDRITVKHLGQWSTRLYLILLSIIFVILTLYTLIQPQTLTKSFAAPSLNFYQNLMNEHSDELECPCSLISSPYDEYLQIQPIFHQICSSDLISNEWRLNITANIISNLSAYNQRDYRLFLSTHLQFLNGLCQLSMQTVNQSIQQSLSSLMITKQLLSEENFNLHINSMINEAKSNAPSTFIHLLSLLQATNHGNAIVSSYGTNYRYIAPIYSVYQTTLYTQAMIYDNNCSCQLNSTCIINASFIEIDSTQSITIKGLKMGCTPSGSLFASTLECFYDQSCINLIQTMTGFNENTTPIPLNIANSRFLMNMTVMNLINDLFVEKWSAIMNYSSYFYKCSPMICSYTYIQQLNSFYTLTYLLGLYGGLTIVLKWISPKIVYFINKIYQRR</sequence>
<feature type="chain" id="PRO_5032727269" evidence="2">
    <location>
        <begin position="17"/>
        <end position="1104"/>
    </location>
</feature>
<evidence type="ECO:0000256" key="1">
    <source>
        <dbReference type="SAM" id="Phobius"/>
    </source>
</evidence>
<keyword evidence="1" id="KW-1133">Transmembrane helix</keyword>
<reference evidence="3" key="1">
    <citation type="submission" date="2021-02" db="EMBL/GenBank/DDBJ databases">
        <authorList>
            <person name="Nowell W R."/>
        </authorList>
    </citation>
    <scope>NUCLEOTIDE SEQUENCE</scope>
</reference>
<feature type="signal peptide" evidence="2">
    <location>
        <begin position="1"/>
        <end position="16"/>
    </location>
</feature>
<dbReference type="AlphaFoldDB" id="A0A819W2Z7"/>
<name>A0A819W2Z7_9BILA</name>
<feature type="transmembrane region" description="Helical" evidence="1">
    <location>
        <begin position="732"/>
        <end position="750"/>
    </location>
</feature>
<evidence type="ECO:0000256" key="2">
    <source>
        <dbReference type="SAM" id="SignalP"/>
    </source>
</evidence>
<comment type="caution">
    <text evidence="3">The sequence shown here is derived from an EMBL/GenBank/DDBJ whole genome shotgun (WGS) entry which is preliminary data.</text>
</comment>
<evidence type="ECO:0000313" key="4">
    <source>
        <dbReference type="Proteomes" id="UP000663881"/>
    </source>
</evidence>
<feature type="non-terminal residue" evidence="3">
    <location>
        <position position="1104"/>
    </location>
</feature>
<dbReference type="EMBL" id="CAJOAY010005689">
    <property type="protein sequence ID" value="CAF4116566.1"/>
    <property type="molecule type" value="Genomic_DNA"/>
</dbReference>
<gene>
    <name evidence="3" type="ORF">OKA104_LOCUS36492</name>
</gene>
<keyword evidence="1" id="KW-0472">Membrane</keyword>
<keyword evidence="2" id="KW-0732">Signal</keyword>
<feature type="non-terminal residue" evidence="3">
    <location>
        <position position="1"/>
    </location>
</feature>
<feature type="transmembrane region" description="Helical" evidence="1">
    <location>
        <begin position="639"/>
        <end position="669"/>
    </location>
</feature>
<evidence type="ECO:0000313" key="3">
    <source>
        <dbReference type="EMBL" id="CAF4116566.1"/>
    </source>
</evidence>
<proteinExistence type="predicted"/>
<accession>A0A819W2Z7</accession>
<protein>
    <submittedName>
        <fullName evidence="3">Uncharacterized protein</fullName>
    </submittedName>
</protein>
<keyword evidence="1" id="KW-0812">Transmembrane</keyword>
<feature type="transmembrane region" description="Helical" evidence="1">
    <location>
        <begin position="1069"/>
        <end position="1089"/>
    </location>
</feature>
<feature type="transmembrane region" description="Helical" evidence="1">
    <location>
        <begin position="690"/>
        <end position="712"/>
    </location>
</feature>
<dbReference type="Proteomes" id="UP000663881">
    <property type="component" value="Unassembled WGS sequence"/>
</dbReference>
<organism evidence="3 4">
    <name type="scientific">Adineta steineri</name>
    <dbReference type="NCBI Taxonomy" id="433720"/>
    <lineage>
        <taxon>Eukaryota</taxon>
        <taxon>Metazoa</taxon>
        <taxon>Spiralia</taxon>
        <taxon>Gnathifera</taxon>
        <taxon>Rotifera</taxon>
        <taxon>Eurotatoria</taxon>
        <taxon>Bdelloidea</taxon>
        <taxon>Adinetida</taxon>
        <taxon>Adinetidae</taxon>
        <taxon>Adineta</taxon>
    </lineage>
</organism>